<dbReference type="Pfam" id="PF19053">
    <property type="entry name" value="EccD"/>
    <property type="match status" value="1"/>
</dbReference>
<evidence type="ECO:0000313" key="10">
    <source>
        <dbReference type="Proteomes" id="UP000292685"/>
    </source>
</evidence>
<feature type="domain" description="EccD-like transmembrane" evidence="8">
    <location>
        <begin position="124"/>
        <end position="448"/>
    </location>
</feature>
<evidence type="ECO:0000256" key="7">
    <source>
        <dbReference type="SAM" id="Phobius"/>
    </source>
</evidence>
<keyword evidence="3" id="KW-1003">Cell membrane</keyword>
<feature type="transmembrane region" description="Helical" evidence="7">
    <location>
        <begin position="223"/>
        <end position="245"/>
    </location>
</feature>
<feature type="transmembrane region" description="Helical" evidence="7">
    <location>
        <begin position="388"/>
        <end position="409"/>
    </location>
</feature>
<evidence type="ECO:0000256" key="6">
    <source>
        <dbReference type="ARBA" id="ARBA00023136"/>
    </source>
</evidence>
<dbReference type="RefSeq" id="WP_130448763.1">
    <property type="nucleotide sequence ID" value="NZ_SHLA01000001.1"/>
</dbReference>
<dbReference type="Gene3D" id="3.10.20.90">
    <property type="entry name" value="Phosphatidylinositol 3-kinase Catalytic Subunit, Chain A, domain 1"/>
    <property type="match status" value="1"/>
</dbReference>
<feature type="transmembrane region" description="Helical" evidence="7">
    <location>
        <begin position="171"/>
        <end position="190"/>
    </location>
</feature>
<dbReference type="InterPro" id="IPR044049">
    <property type="entry name" value="EccD_transm"/>
</dbReference>
<dbReference type="InterPro" id="IPR024962">
    <property type="entry name" value="YukD-like"/>
</dbReference>
<dbReference type="GO" id="GO:0005886">
    <property type="term" value="C:plasma membrane"/>
    <property type="evidence" value="ECO:0007669"/>
    <property type="project" value="UniProtKB-SubCell"/>
</dbReference>
<feature type="transmembrane region" description="Helical" evidence="7">
    <location>
        <begin position="429"/>
        <end position="449"/>
    </location>
</feature>
<evidence type="ECO:0000256" key="5">
    <source>
        <dbReference type="ARBA" id="ARBA00022989"/>
    </source>
</evidence>
<sequence length="452" mass="45631">MSQTIATSTYTRVTLAGEHRRLDLLLPSTAEVGTLMPQILRLLGDAPGERVASKVLLTDTGEPLPANSSLAAAGIVDGSTLSLFSNDEAPPPAVVYDVTDAVVNEAESVGGAWRDRDVVIGSGVAAGLATVFGAWLLTSEYAGAGMWWILLACGSGMLATGAALVAASRPIAATLQVTGAALAVVGLWHWEWLPAYGFALLAAAVVVVLIAALAGVSYRPGAVLTTAGVAGALAAVWAGAFPLAGWATAESAPSGPAVAAIGALGSVVVLGLLPSIALSASGLAGLDDARAEGATIMRYDAVAAIHGAHGALRYSTVAAAVSSGLGLWFLAESGRPEWTMPLLLCLTVATVLRARAFPLAIERYSLYAAGAAGVVSGCLHLIDVAGPLAWIVPIAVLAAAVGAGLGLTVRLPEHTQARLRQLGGRIESLAVVATIPLIVGYCGVFALLLKSF</sequence>
<dbReference type="Pfam" id="PF08817">
    <property type="entry name" value="YukD"/>
    <property type="match status" value="1"/>
</dbReference>
<feature type="transmembrane region" description="Helical" evidence="7">
    <location>
        <begin position="336"/>
        <end position="352"/>
    </location>
</feature>
<reference evidence="9 10" key="1">
    <citation type="submission" date="2019-02" db="EMBL/GenBank/DDBJ databases">
        <title>Sequencing the genomes of 1000 actinobacteria strains.</title>
        <authorList>
            <person name="Klenk H.-P."/>
        </authorList>
    </citation>
    <scope>NUCLEOTIDE SEQUENCE [LARGE SCALE GENOMIC DNA]</scope>
    <source>
        <strain evidence="9 10">DSM 17364</strain>
    </source>
</reference>
<dbReference type="InterPro" id="IPR006707">
    <property type="entry name" value="T7SS_EccD"/>
</dbReference>
<proteinExistence type="inferred from homology"/>
<keyword evidence="10" id="KW-1185">Reference proteome</keyword>
<keyword evidence="4 7" id="KW-0812">Transmembrane</keyword>
<feature type="transmembrane region" description="Helical" evidence="7">
    <location>
        <begin position="364"/>
        <end position="382"/>
    </location>
</feature>
<comment type="similarity">
    <text evidence="2">Belongs to the EccD/Snm4 family.</text>
</comment>
<comment type="caution">
    <text evidence="9">The sequence shown here is derived from an EMBL/GenBank/DDBJ whole genome shotgun (WGS) entry which is preliminary data.</text>
</comment>
<organism evidence="9 10">
    <name type="scientific">Zhihengliuella halotolerans</name>
    <dbReference type="NCBI Taxonomy" id="370736"/>
    <lineage>
        <taxon>Bacteria</taxon>
        <taxon>Bacillati</taxon>
        <taxon>Actinomycetota</taxon>
        <taxon>Actinomycetes</taxon>
        <taxon>Micrococcales</taxon>
        <taxon>Micrococcaceae</taxon>
        <taxon>Zhihengliuella</taxon>
    </lineage>
</organism>
<feature type="transmembrane region" description="Helical" evidence="7">
    <location>
        <begin position="311"/>
        <end position="330"/>
    </location>
</feature>
<name>A0A4Q8AAY6_9MICC</name>
<gene>
    <name evidence="9" type="ORF">EV380_0227</name>
</gene>
<evidence type="ECO:0000256" key="1">
    <source>
        <dbReference type="ARBA" id="ARBA00004651"/>
    </source>
</evidence>
<feature type="transmembrane region" description="Helical" evidence="7">
    <location>
        <begin position="118"/>
        <end position="138"/>
    </location>
</feature>
<feature type="transmembrane region" description="Helical" evidence="7">
    <location>
        <begin position="257"/>
        <end position="280"/>
    </location>
</feature>
<comment type="subcellular location">
    <subcellularLocation>
        <location evidence="1">Cell membrane</location>
        <topology evidence="1">Multi-pass membrane protein</topology>
    </subcellularLocation>
</comment>
<dbReference type="EMBL" id="SHLA01000001">
    <property type="protein sequence ID" value="RZU60683.1"/>
    <property type="molecule type" value="Genomic_DNA"/>
</dbReference>
<dbReference type="NCBIfam" id="TIGR03920">
    <property type="entry name" value="T7SS_EccD"/>
    <property type="match status" value="1"/>
</dbReference>
<evidence type="ECO:0000256" key="3">
    <source>
        <dbReference type="ARBA" id="ARBA00022475"/>
    </source>
</evidence>
<dbReference type="AlphaFoldDB" id="A0A4Q8AAY6"/>
<dbReference type="Proteomes" id="UP000292685">
    <property type="component" value="Unassembled WGS sequence"/>
</dbReference>
<accession>A0A4Q8AAY6</accession>
<protein>
    <submittedName>
        <fullName evidence="9">Type VII secretion integral membrane protein EccD</fullName>
    </submittedName>
</protein>
<evidence type="ECO:0000256" key="2">
    <source>
        <dbReference type="ARBA" id="ARBA00006162"/>
    </source>
</evidence>
<feature type="transmembrane region" description="Helical" evidence="7">
    <location>
        <begin position="144"/>
        <end position="164"/>
    </location>
</feature>
<evidence type="ECO:0000256" key="4">
    <source>
        <dbReference type="ARBA" id="ARBA00022692"/>
    </source>
</evidence>
<evidence type="ECO:0000259" key="8">
    <source>
        <dbReference type="Pfam" id="PF19053"/>
    </source>
</evidence>
<feature type="transmembrane region" description="Helical" evidence="7">
    <location>
        <begin position="196"/>
        <end position="216"/>
    </location>
</feature>
<evidence type="ECO:0000313" key="9">
    <source>
        <dbReference type="EMBL" id="RZU60683.1"/>
    </source>
</evidence>
<dbReference type="OrthoDB" id="3326149at2"/>
<keyword evidence="6 7" id="KW-0472">Membrane</keyword>
<keyword evidence="5 7" id="KW-1133">Transmembrane helix</keyword>